<sequence length="636" mass="73361">MDNNIENDNGGDSIGNQLELEKKKIQYEFNMQRAKMKELFLQKEAELHRKTDENIDLKQQVDKLKREVDDIKSQLTIDSITLESNFEVEKRKANEEIASLQRVVHDTVEESSSTRILYDNELRRLEYYIKQLQDENADLKTQKQQSPHHQPQEHSSLAPSVVLNALTKGIAKKLGAESFTSQDENSQKLQEESDVFRTLVEPLEDQIKALKEKLRSTDEQLQKCRECGHHDDQTDRSSPHGLLSTAATNTSFEGTGKTTAPPCDMCSNYEAQLVREQQRAAELADKAARAEKTAERHKEELSKEIGFRKEMEEKWNEKKEQHKQQVAELTRSTECTEQDLKELKDFYDLTVADLRHSIAQLGKEREQIYEEITKLQEDNDYFIGRYSVHSEILEREAINLPDTVEELHELILRKHQELITEKIGKETAESKLNTLQSEHVLLQSQIESERGVWKGLEGNLLQENSQLKKHRKTLDKELEKLRESEVTSKAKIDELNERMAELKATTKNMENQTNELKTRAHSLQKELDTTETVQKDFVRLSQSLQMQLEKIRESDTAVRWQHEEDVDECPTCRSGFSGSKRKLHCRHCGQIFCVPCLSRAVPSGPSQRPSKVCDVCYTLLVKSSAPYFSEAPPPMT</sequence>
<keyword evidence="20" id="KW-1185">Reference proteome</keyword>
<dbReference type="GO" id="GO:0008270">
    <property type="term" value="F:zinc ion binding"/>
    <property type="evidence" value="ECO:0007669"/>
    <property type="project" value="UniProtKB-KW"/>
</dbReference>
<dbReference type="InterPro" id="IPR013083">
    <property type="entry name" value="Znf_RING/FYVE/PHD"/>
</dbReference>
<evidence type="ECO:0000256" key="2">
    <source>
        <dbReference type="ARBA" id="ARBA00004496"/>
    </source>
</evidence>
<evidence type="ECO:0000313" key="19">
    <source>
        <dbReference type="EMBL" id="CAH0564540.1"/>
    </source>
</evidence>
<dbReference type="Pfam" id="PF09311">
    <property type="entry name" value="Rab5-bind"/>
    <property type="match status" value="1"/>
</dbReference>
<evidence type="ECO:0000256" key="9">
    <source>
        <dbReference type="ARBA" id="ARBA00022753"/>
    </source>
</evidence>
<dbReference type="Pfam" id="PF03528">
    <property type="entry name" value="Rabaptin"/>
    <property type="match status" value="1"/>
</dbReference>
<dbReference type="FunFam" id="1.20.5.730:FF:000005">
    <property type="entry name" value="RABaptiN (Rab effector)"/>
    <property type="match status" value="1"/>
</dbReference>
<dbReference type="AlphaFoldDB" id="A0A9P0BJL0"/>
<dbReference type="GO" id="GO:0006897">
    <property type="term" value="P:endocytosis"/>
    <property type="evidence" value="ECO:0007669"/>
    <property type="project" value="UniProtKB-KW"/>
</dbReference>
<comment type="subcellular location">
    <subcellularLocation>
        <location evidence="2">Cytoplasm</location>
    </subcellularLocation>
    <subcellularLocation>
        <location evidence="1">Early endosome</location>
    </subcellularLocation>
</comment>
<dbReference type="PROSITE" id="PS50178">
    <property type="entry name" value="ZF_FYVE"/>
    <property type="match status" value="1"/>
</dbReference>
<protein>
    <recommendedName>
        <fullName evidence="21">Rab GTPase-binding effector protein 1</fullName>
    </recommendedName>
</protein>
<evidence type="ECO:0000256" key="7">
    <source>
        <dbReference type="ARBA" id="ARBA00022583"/>
    </source>
</evidence>
<dbReference type="InterPro" id="IPR011011">
    <property type="entry name" value="Znf_FYVE_PHD"/>
</dbReference>
<comment type="similarity">
    <text evidence="3">Belongs to the rabaptin family.</text>
</comment>
<evidence type="ECO:0008006" key="21">
    <source>
        <dbReference type="Google" id="ProtNLM"/>
    </source>
</evidence>
<feature type="domain" description="FYVE-type" evidence="18">
    <location>
        <begin position="563"/>
        <end position="621"/>
    </location>
</feature>
<name>A0A9P0BJL0_BRAAE</name>
<keyword evidence="7" id="KW-0254">Endocytosis</keyword>
<feature type="domain" description="RING-type" evidence="17">
    <location>
        <begin position="569"/>
        <end position="616"/>
    </location>
</feature>
<feature type="region of interest" description="Disordered" evidence="16">
    <location>
        <begin position="138"/>
        <end position="158"/>
    </location>
</feature>
<dbReference type="Proteomes" id="UP001154078">
    <property type="component" value="Chromosome 9"/>
</dbReference>
<dbReference type="GO" id="GO:0005096">
    <property type="term" value="F:GTPase activator activity"/>
    <property type="evidence" value="ECO:0007669"/>
    <property type="project" value="InterPro"/>
</dbReference>
<keyword evidence="5" id="KW-0963">Cytoplasm</keyword>
<dbReference type="GO" id="GO:0005769">
    <property type="term" value="C:early endosome"/>
    <property type="evidence" value="ECO:0007669"/>
    <property type="project" value="UniProtKB-SubCell"/>
</dbReference>
<keyword evidence="9" id="KW-0967">Endosome</keyword>
<dbReference type="Gene3D" id="3.30.40.10">
    <property type="entry name" value="Zinc/RING finger domain, C3HC4 (zinc finger)"/>
    <property type="match status" value="1"/>
</dbReference>
<dbReference type="InterPro" id="IPR003914">
    <property type="entry name" value="Rabaptin"/>
</dbReference>
<evidence type="ECO:0000256" key="3">
    <source>
        <dbReference type="ARBA" id="ARBA00006603"/>
    </source>
</evidence>
<evidence type="ECO:0000313" key="20">
    <source>
        <dbReference type="Proteomes" id="UP001154078"/>
    </source>
</evidence>
<dbReference type="GO" id="GO:0008083">
    <property type="term" value="F:growth factor activity"/>
    <property type="evidence" value="ECO:0007669"/>
    <property type="project" value="InterPro"/>
</dbReference>
<dbReference type="GO" id="GO:0015031">
    <property type="term" value="P:protein transport"/>
    <property type="evidence" value="ECO:0007669"/>
    <property type="project" value="UniProtKB-KW"/>
</dbReference>
<keyword evidence="6" id="KW-0597">Phosphoprotein</keyword>
<feature type="compositionally biased region" description="Basic and acidic residues" evidence="16">
    <location>
        <begin position="228"/>
        <end position="238"/>
    </location>
</feature>
<reference evidence="19" key="1">
    <citation type="submission" date="2021-12" db="EMBL/GenBank/DDBJ databases">
        <authorList>
            <person name="King R."/>
        </authorList>
    </citation>
    <scope>NUCLEOTIDE SEQUENCE</scope>
</reference>
<keyword evidence="12" id="KW-0653">Protein transport</keyword>
<evidence type="ECO:0000256" key="1">
    <source>
        <dbReference type="ARBA" id="ARBA00004412"/>
    </source>
</evidence>
<feature type="compositionally biased region" description="Polar residues" evidence="16">
    <location>
        <begin position="245"/>
        <end position="258"/>
    </location>
</feature>
<keyword evidence="11" id="KW-0862">Zinc</keyword>
<dbReference type="SMART" id="SM00064">
    <property type="entry name" value="FYVE"/>
    <property type="match status" value="1"/>
</dbReference>
<dbReference type="InterPro" id="IPR018514">
    <property type="entry name" value="Rabaptin_CC"/>
</dbReference>
<dbReference type="CDD" id="cd15739">
    <property type="entry name" value="FYVE_RABE_unchar"/>
    <property type="match status" value="1"/>
</dbReference>
<feature type="region of interest" description="Disordered" evidence="16">
    <location>
        <begin position="228"/>
        <end position="260"/>
    </location>
</feature>
<dbReference type="EMBL" id="OV121140">
    <property type="protein sequence ID" value="CAH0564540.1"/>
    <property type="molecule type" value="Genomic_DNA"/>
</dbReference>
<keyword evidence="13 15" id="KW-0175">Coiled coil</keyword>
<keyword evidence="10 14" id="KW-0863">Zinc-finger</keyword>
<gene>
    <name evidence="19" type="ORF">MELIAE_LOCUS13075</name>
</gene>
<dbReference type="PANTHER" id="PTHR31179:SF7">
    <property type="entry name" value="FYVE-TYPE DOMAIN-CONTAINING PROTEIN"/>
    <property type="match status" value="1"/>
</dbReference>
<dbReference type="Pfam" id="PF01363">
    <property type="entry name" value="FYVE"/>
    <property type="match status" value="1"/>
</dbReference>
<evidence type="ECO:0000256" key="8">
    <source>
        <dbReference type="ARBA" id="ARBA00022723"/>
    </source>
</evidence>
<feature type="coiled-coil region" evidence="15">
    <location>
        <begin position="200"/>
        <end position="227"/>
    </location>
</feature>
<evidence type="ECO:0000256" key="4">
    <source>
        <dbReference type="ARBA" id="ARBA00022448"/>
    </source>
</evidence>
<evidence type="ECO:0000256" key="13">
    <source>
        <dbReference type="ARBA" id="ARBA00023054"/>
    </source>
</evidence>
<feature type="coiled-coil region" evidence="15">
    <location>
        <begin position="425"/>
        <end position="526"/>
    </location>
</feature>
<evidence type="ECO:0000256" key="15">
    <source>
        <dbReference type="SAM" id="Coils"/>
    </source>
</evidence>
<feature type="compositionally biased region" description="Low complexity" evidence="16">
    <location>
        <begin position="142"/>
        <end position="156"/>
    </location>
</feature>
<evidence type="ECO:0000259" key="18">
    <source>
        <dbReference type="PROSITE" id="PS50178"/>
    </source>
</evidence>
<keyword evidence="8" id="KW-0479">Metal-binding</keyword>
<organism evidence="19 20">
    <name type="scientific">Brassicogethes aeneus</name>
    <name type="common">Rape pollen beetle</name>
    <name type="synonym">Meligethes aeneus</name>
    <dbReference type="NCBI Taxonomy" id="1431903"/>
    <lineage>
        <taxon>Eukaryota</taxon>
        <taxon>Metazoa</taxon>
        <taxon>Ecdysozoa</taxon>
        <taxon>Arthropoda</taxon>
        <taxon>Hexapoda</taxon>
        <taxon>Insecta</taxon>
        <taxon>Pterygota</taxon>
        <taxon>Neoptera</taxon>
        <taxon>Endopterygota</taxon>
        <taxon>Coleoptera</taxon>
        <taxon>Polyphaga</taxon>
        <taxon>Cucujiformia</taxon>
        <taxon>Nitidulidae</taxon>
        <taxon>Meligethinae</taxon>
        <taxon>Brassicogethes</taxon>
    </lineage>
</organism>
<dbReference type="PROSITE" id="PS50089">
    <property type="entry name" value="ZF_RING_2"/>
    <property type="match status" value="1"/>
</dbReference>
<evidence type="ECO:0000256" key="10">
    <source>
        <dbReference type="ARBA" id="ARBA00022771"/>
    </source>
</evidence>
<proteinExistence type="inferred from homology"/>
<evidence type="ECO:0000256" key="14">
    <source>
        <dbReference type="PROSITE-ProRule" id="PRU00175"/>
    </source>
</evidence>
<dbReference type="InterPro" id="IPR000306">
    <property type="entry name" value="Znf_FYVE"/>
</dbReference>
<dbReference type="OrthoDB" id="79940at2759"/>
<dbReference type="InterPro" id="IPR001841">
    <property type="entry name" value="Znf_RING"/>
</dbReference>
<accession>A0A9P0BJL0</accession>
<feature type="coiled-coil region" evidence="15">
    <location>
        <begin position="266"/>
        <end position="378"/>
    </location>
</feature>
<evidence type="ECO:0000256" key="5">
    <source>
        <dbReference type="ARBA" id="ARBA00022490"/>
    </source>
</evidence>
<evidence type="ECO:0000256" key="12">
    <source>
        <dbReference type="ARBA" id="ARBA00022927"/>
    </source>
</evidence>
<dbReference type="InterPro" id="IPR015390">
    <property type="entry name" value="Rabaptin_Rab5-bd_dom"/>
</dbReference>
<evidence type="ECO:0000256" key="16">
    <source>
        <dbReference type="SAM" id="MobiDB-lite"/>
    </source>
</evidence>
<keyword evidence="4" id="KW-0813">Transport</keyword>
<dbReference type="SUPFAM" id="SSF57903">
    <property type="entry name" value="FYVE/PHD zinc finger"/>
    <property type="match status" value="1"/>
</dbReference>
<dbReference type="PANTHER" id="PTHR31179">
    <property type="entry name" value="RAB GTPASE-BINDING EFFECTOR PROTEIN"/>
    <property type="match status" value="1"/>
</dbReference>
<dbReference type="Gene3D" id="1.20.5.730">
    <property type="entry name" value="Single helix bin"/>
    <property type="match status" value="1"/>
</dbReference>
<evidence type="ECO:0000259" key="17">
    <source>
        <dbReference type="PROSITE" id="PS50089"/>
    </source>
</evidence>
<evidence type="ECO:0000256" key="6">
    <source>
        <dbReference type="ARBA" id="ARBA00022553"/>
    </source>
</evidence>
<dbReference type="InterPro" id="IPR017455">
    <property type="entry name" value="Znf_FYVE-rel"/>
</dbReference>
<evidence type="ECO:0000256" key="11">
    <source>
        <dbReference type="ARBA" id="ARBA00022833"/>
    </source>
</evidence>